<name>A0A5B2W134_9HYPH</name>
<organism evidence="2 3">
    <name type="scientific">Salinarimonas soli</name>
    <dbReference type="NCBI Taxonomy" id="1638099"/>
    <lineage>
        <taxon>Bacteria</taxon>
        <taxon>Pseudomonadati</taxon>
        <taxon>Pseudomonadota</taxon>
        <taxon>Alphaproteobacteria</taxon>
        <taxon>Hyphomicrobiales</taxon>
        <taxon>Salinarimonadaceae</taxon>
        <taxon>Salinarimonas</taxon>
    </lineage>
</organism>
<keyword evidence="3" id="KW-1185">Reference proteome</keyword>
<evidence type="ECO:0000259" key="1">
    <source>
        <dbReference type="Pfam" id="PF05050"/>
    </source>
</evidence>
<reference evidence="2 3" key="2">
    <citation type="submission" date="2019-09" db="EMBL/GenBank/DDBJ databases">
        <authorList>
            <person name="Jin C."/>
        </authorList>
    </citation>
    <scope>NUCLEOTIDE SEQUENCE [LARGE SCALE GENOMIC DNA]</scope>
    <source>
        <strain evidence="2 3">BN140002</strain>
    </source>
</reference>
<comment type="caution">
    <text evidence="2">The sequence shown here is derived from an EMBL/GenBank/DDBJ whole genome shotgun (WGS) entry which is preliminary data.</text>
</comment>
<accession>A0A5B2W134</accession>
<sequence length="274" mass="30439">MDDRMAFGAYAPSGVTGWVVDRTRLLPDTWTGRRTAFLLRRIASPFMRGVPVDVERLGARMRLHPYNNICERRILFTPQYFDAEELAFLRGRIREDFVFIDGGANVGAYSLFVASQAGPRARVVAVEPQPDIFDRLIYNIQQNPFGTIKAVACALADKTGELTLFLDPRNSGESSVKIVGFNQAPTLRVPGTTLLDLITREGFERVDAAKLDVEGAEDLILEPFFASAPRALYPAVLILANTPSRWQADLTGLVEAQGYRRVGETKSNLIFELA</sequence>
<keyword evidence="2" id="KW-0489">Methyltransferase</keyword>
<feature type="domain" description="Methyltransferase FkbM" evidence="1">
    <location>
        <begin position="101"/>
        <end position="222"/>
    </location>
</feature>
<dbReference type="InterPro" id="IPR029063">
    <property type="entry name" value="SAM-dependent_MTases_sf"/>
</dbReference>
<dbReference type="EMBL" id="VUOA01000001">
    <property type="protein sequence ID" value="KAA2244372.1"/>
    <property type="molecule type" value="Genomic_DNA"/>
</dbReference>
<dbReference type="PANTHER" id="PTHR34203:SF15">
    <property type="entry name" value="SLL1173 PROTEIN"/>
    <property type="match status" value="1"/>
</dbReference>
<dbReference type="Proteomes" id="UP000323142">
    <property type="component" value="Unassembled WGS sequence"/>
</dbReference>
<dbReference type="NCBIfam" id="TIGR01444">
    <property type="entry name" value="fkbM_fam"/>
    <property type="match status" value="1"/>
</dbReference>
<dbReference type="PANTHER" id="PTHR34203">
    <property type="entry name" value="METHYLTRANSFERASE, FKBM FAMILY PROTEIN"/>
    <property type="match status" value="1"/>
</dbReference>
<dbReference type="AlphaFoldDB" id="A0A5B2W134"/>
<evidence type="ECO:0000313" key="3">
    <source>
        <dbReference type="Proteomes" id="UP000323142"/>
    </source>
</evidence>
<keyword evidence="2" id="KW-0808">Transferase</keyword>
<dbReference type="SUPFAM" id="SSF53335">
    <property type="entry name" value="S-adenosyl-L-methionine-dependent methyltransferases"/>
    <property type="match status" value="1"/>
</dbReference>
<reference evidence="2 3" key="1">
    <citation type="submission" date="2019-09" db="EMBL/GenBank/DDBJ databases">
        <title>Salinarimonas rosea gen. nov., sp. nov., a new member of the a-2 subgroup of the Proteobacteria.</title>
        <authorList>
            <person name="Liu J."/>
        </authorList>
    </citation>
    <scope>NUCLEOTIDE SEQUENCE [LARGE SCALE GENOMIC DNA]</scope>
    <source>
        <strain evidence="2 3">BN140002</strain>
    </source>
</reference>
<proteinExistence type="predicted"/>
<protein>
    <submittedName>
        <fullName evidence="2">FkbM family methyltransferase</fullName>
    </submittedName>
</protein>
<dbReference type="Pfam" id="PF05050">
    <property type="entry name" value="Methyltransf_21"/>
    <property type="match status" value="1"/>
</dbReference>
<dbReference type="Gene3D" id="3.40.50.150">
    <property type="entry name" value="Vaccinia Virus protein VP39"/>
    <property type="match status" value="1"/>
</dbReference>
<gene>
    <name evidence="2" type="ORF">F0L46_00285</name>
</gene>
<dbReference type="InterPro" id="IPR006342">
    <property type="entry name" value="FkbM_mtfrase"/>
</dbReference>
<dbReference type="OrthoDB" id="7542440at2"/>
<dbReference type="InterPro" id="IPR052514">
    <property type="entry name" value="SAM-dependent_MTase"/>
</dbReference>
<dbReference type="GO" id="GO:0032259">
    <property type="term" value="P:methylation"/>
    <property type="evidence" value="ECO:0007669"/>
    <property type="project" value="UniProtKB-KW"/>
</dbReference>
<evidence type="ECO:0000313" key="2">
    <source>
        <dbReference type="EMBL" id="KAA2244372.1"/>
    </source>
</evidence>
<dbReference type="GO" id="GO:0008168">
    <property type="term" value="F:methyltransferase activity"/>
    <property type="evidence" value="ECO:0007669"/>
    <property type="project" value="UniProtKB-KW"/>
</dbReference>